<reference evidence="3" key="2">
    <citation type="submission" date="2015-07" db="EMBL/GenBank/DDBJ databases">
        <title>MeaNS - Measles Nucleotide Surveillance Program.</title>
        <authorList>
            <person name="Tran T."/>
            <person name="Druce J."/>
        </authorList>
    </citation>
    <scope>NUCLEOTIDE SEQUENCE</scope>
    <source>
        <strain evidence="3">DSM 9887</strain>
    </source>
</reference>
<dbReference type="RefSeq" id="WP_049742655.1">
    <property type="nucleotide sequence ID" value="NZ_BJON01000011.1"/>
</dbReference>
<comment type="caution">
    <text evidence="3">The sequence shown here is derived from an EMBL/GenBank/DDBJ whole genome shotgun (WGS) entry which is preliminary data.</text>
</comment>
<organism evidence="3 4">
    <name type="scientific">Brevibacillus reuszeri</name>
    <dbReference type="NCBI Taxonomy" id="54915"/>
    <lineage>
        <taxon>Bacteria</taxon>
        <taxon>Bacillati</taxon>
        <taxon>Bacillota</taxon>
        <taxon>Bacilli</taxon>
        <taxon>Bacillales</taxon>
        <taxon>Paenibacillaceae</taxon>
        <taxon>Brevibacillus</taxon>
    </lineage>
</organism>
<evidence type="ECO:0000313" key="5">
    <source>
        <dbReference type="Proteomes" id="UP000319578"/>
    </source>
</evidence>
<evidence type="ECO:0000256" key="1">
    <source>
        <dbReference type="SAM" id="MobiDB-lite"/>
    </source>
</evidence>
<accession>A0A0K9YJ42</accession>
<feature type="compositionally biased region" description="Polar residues" evidence="1">
    <location>
        <begin position="42"/>
        <end position="61"/>
    </location>
</feature>
<dbReference type="PATRIC" id="fig|54915.3.peg.649"/>
<dbReference type="AlphaFoldDB" id="A0A0K9YJ42"/>
<dbReference type="EMBL" id="LGIQ01000017">
    <property type="protein sequence ID" value="KNB68723.1"/>
    <property type="molecule type" value="Genomic_DNA"/>
</dbReference>
<gene>
    <name evidence="3" type="ORF">ADS79_32685</name>
    <name evidence="2" type="ORF">BRE01_29380</name>
</gene>
<sequence length="61" mass="6625">MLWMVLGGIIACFLALAYVSSLMKQNRYGQPDHFSGEGLPATHTSATDTEARNVNQSGDRP</sequence>
<dbReference type="Proteomes" id="UP000036834">
    <property type="component" value="Unassembled WGS sequence"/>
</dbReference>
<dbReference type="STRING" id="54915.ADS79_32685"/>
<evidence type="ECO:0000313" key="2">
    <source>
        <dbReference type="EMBL" id="GED69236.1"/>
    </source>
</evidence>
<name>A0A0K9YJ42_9BACL</name>
<evidence type="ECO:0000313" key="4">
    <source>
        <dbReference type="Proteomes" id="UP000036834"/>
    </source>
</evidence>
<evidence type="ECO:0000313" key="3">
    <source>
        <dbReference type="EMBL" id="KNB68723.1"/>
    </source>
</evidence>
<reference evidence="4" key="1">
    <citation type="submission" date="2015-07" db="EMBL/GenBank/DDBJ databases">
        <title>Genome sequencing project for genomic taxonomy and phylogenomics of Bacillus-like bacteria.</title>
        <authorList>
            <person name="Liu B."/>
            <person name="Wang J."/>
            <person name="Zhu Y."/>
            <person name="Liu G."/>
            <person name="Chen Q."/>
            <person name="Chen Z."/>
            <person name="Lan J."/>
            <person name="Che J."/>
            <person name="Ge C."/>
            <person name="Shi H."/>
            <person name="Pan Z."/>
            <person name="Liu X."/>
        </authorList>
    </citation>
    <scope>NUCLEOTIDE SEQUENCE [LARGE SCALE GENOMIC DNA]</scope>
    <source>
        <strain evidence="4">DSM 9887</strain>
    </source>
</reference>
<protein>
    <submittedName>
        <fullName evidence="3">Uncharacterized protein</fullName>
    </submittedName>
</protein>
<dbReference type="EMBL" id="BJON01000011">
    <property type="protein sequence ID" value="GED69236.1"/>
    <property type="molecule type" value="Genomic_DNA"/>
</dbReference>
<reference evidence="2 5" key="3">
    <citation type="submission" date="2019-06" db="EMBL/GenBank/DDBJ databases">
        <title>Whole genome shotgun sequence of Brevibacillus reuszeri NBRC 15719.</title>
        <authorList>
            <person name="Hosoyama A."/>
            <person name="Uohara A."/>
            <person name="Ohji S."/>
            <person name="Ichikawa N."/>
        </authorList>
    </citation>
    <scope>NUCLEOTIDE SEQUENCE [LARGE SCALE GENOMIC DNA]</scope>
    <source>
        <strain evidence="2 5">NBRC 15719</strain>
    </source>
</reference>
<dbReference type="OrthoDB" id="9895099at2"/>
<dbReference type="Proteomes" id="UP000319578">
    <property type="component" value="Unassembled WGS sequence"/>
</dbReference>
<feature type="region of interest" description="Disordered" evidence="1">
    <location>
        <begin position="33"/>
        <end position="61"/>
    </location>
</feature>
<keyword evidence="5" id="KW-1185">Reference proteome</keyword>
<proteinExistence type="predicted"/>